<reference evidence="10" key="1">
    <citation type="submission" date="2016-10" db="EMBL/GenBank/DDBJ databases">
        <authorList>
            <person name="Varghese N."/>
            <person name="Submissions S."/>
        </authorList>
    </citation>
    <scope>NUCLEOTIDE SEQUENCE [LARGE SCALE GENOMIC DNA]</scope>
    <source>
        <strain evidence="10">DSM 23925</strain>
    </source>
</reference>
<keyword evidence="10" id="KW-1185">Reference proteome</keyword>
<evidence type="ECO:0000313" key="10">
    <source>
        <dbReference type="Proteomes" id="UP000198705"/>
    </source>
</evidence>
<dbReference type="InterPro" id="IPR015927">
    <property type="entry name" value="Peptidase_S24_S26A/B/C"/>
</dbReference>
<evidence type="ECO:0000256" key="3">
    <source>
        <dbReference type="ARBA" id="ARBA00022801"/>
    </source>
</evidence>
<keyword evidence="5" id="KW-0234">DNA repair</keyword>
<organism evidence="9 10">
    <name type="scientific">Bizionia echini</name>
    <dbReference type="NCBI Taxonomy" id="649333"/>
    <lineage>
        <taxon>Bacteria</taxon>
        <taxon>Pseudomonadati</taxon>
        <taxon>Bacteroidota</taxon>
        <taxon>Flavobacteriia</taxon>
        <taxon>Flavobacteriales</taxon>
        <taxon>Flavobacteriaceae</taxon>
        <taxon>Bizionia</taxon>
    </lineage>
</organism>
<keyword evidence="2" id="KW-0227">DNA damage</keyword>
<evidence type="ECO:0000256" key="7">
    <source>
        <dbReference type="RuleBase" id="RU003991"/>
    </source>
</evidence>
<dbReference type="NCBIfam" id="NF007621">
    <property type="entry name" value="PRK10276.1"/>
    <property type="match status" value="1"/>
</dbReference>
<name>A0A1I4YK34_9FLAO</name>
<gene>
    <name evidence="9" type="ORF">SAMN04487989_10169</name>
</gene>
<evidence type="ECO:0000313" key="9">
    <source>
        <dbReference type="EMBL" id="SFN38327.1"/>
    </source>
</evidence>
<evidence type="ECO:0000259" key="8">
    <source>
        <dbReference type="Pfam" id="PF00717"/>
    </source>
</evidence>
<dbReference type="PANTHER" id="PTHR33516:SF2">
    <property type="entry name" value="LEXA REPRESSOR-RELATED"/>
    <property type="match status" value="1"/>
</dbReference>
<dbReference type="PRINTS" id="PR00726">
    <property type="entry name" value="LEXASERPTASE"/>
</dbReference>
<dbReference type="STRING" id="649333.SAMN04487989_10169"/>
<dbReference type="PANTHER" id="PTHR33516">
    <property type="entry name" value="LEXA REPRESSOR"/>
    <property type="match status" value="1"/>
</dbReference>
<dbReference type="GO" id="GO:0006355">
    <property type="term" value="P:regulation of DNA-templated transcription"/>
    <property type="evidence" value="ECO:0007669"/>
    <property type="project" value="InterPro"/>
</dbReference>
<dbReference type="Proteomes" id="UP000198705">
    <property type="component" value="Unassembled WGS sequence"/>
</dbReference>
<feature type="domain" description="Peptidase S24/S26A/S26B/S26C" evidence="8">
    <location>
        <begin position="27"/>
        <end position="142"/>
    </location>
</feature>
<dbReference type="InterPro" id="IPR039418">
    <property type="entry name" value="LexA-like"/>
</dbReference>
<evidence type="ECO:0000256" key="5">
    <source>
        <dbReference type="ARBA" id="ARBA00023204"/>
    </source>
</evidence>
<evidence type="ECO:0000256" key="6">
    <source>
        <dbReference type="ARBA" id="ARBA00023236"/>
    </source>
</evidence>
<dbReference type="OrthoDB" id="9787787at2"/>
<dbReference type="InterPro" id="IPR050077">
    <property type="entry name" value="LexA_repressor"/>
</dbReference>
<evidence type="ECO:0000256" key="1">
    <source>
        <dbReference type="ARBA" id="ARBA00007484"/>
    </source>
</evidence>
<sequence>MQVRKLYNTRAIEFYGADVSTHLKLPFVANGISAGFPSPADDFLDINIDLNKHLIKNPSTTFYGRVRGDSMIDAGIHDGDLLIIDKSLEPTNNKIAVCFIDGEFTVKRISIEKDCVWLIAENQNYKPIQVTKDNDFIIWGIVTNVIKNL</sequence>
<dbReference type="GO" id="GO:0016787">
    <property type="term" value="F:hydrolase activity"/>
    <property type="evidence" value="ECO:0007669"/>
    <property type="project" value="UniProtKB-KW"/>
</dbReference>
<accession>A0A1I4YK34</accession>
<dbReference type="InterPro" id="IPR006197">
    <property type="entry name" value="Peptidase_S24_LexA"/>
</dbReference>
<keyword evidence="3 7" id="KW-0378">Hydrolase</keyword>
<keyword evidence="4 7" id="KW-0068">Autocatalytic cleavage</keyword>
<proteinExistence type="inferred from homology"/>
<comment type="similarity">
    <text evidence="1 7">Belongs to the peptidase S24 family.</text>
</comment>
<evidence type="ECO:0000256" key="2">
    <source>
        <dbReference type="ARBA" id="ARBA00022763"/>
    </source>
</evidence>
<dbReference type="EMBL" id="FOVN01000001">
    <property type="protein sequence ID" value="SFN38327.1"/>
    <property type="molecule type" value="Genomic_DNA"/>
</dbReference>
<dbReference type="RefSeq" id="WP_092205671.1">
    <property type="nucleotide sequence ID" value="NZ_FOVN01000001.1"/>
</dbReference>
<keyword evidence="6" id="KW-0742">SOS response</keyword>
<protein>
    <submittedName>
        <fullName evidence="9">DNA polymerase V</fullName>
    </submittedName>
</protein>
<dbReference type="Pfam" id="PF00717">
    <property type="entry name" value="Peptidase_S24"/>
    <property type="match status" value="1"/>
</dbReference>
<dbReference type="InterPro" id="IPR036286">
    <property type="entry name" value="LexA/Signal_pep-like_sf"/>
</dbReference>
<dbReference type="Gene3D" id="2.10.109.10">
    <property type="entry name" value="Umud Fragment, subunit A"/>
    <property type="match status" value="1"/>
</dbReference>
<dbReference type="GO" id="GO:0009432">
    <property type="term" value="P:SOS response"/>
    <property type="evidence" value="ECO:0007669"/>
    <property type="project" value="UniProtKB-KW"/>
</dbReference>
<dbReference type="CDD" id="cd06529">
    <property type="entry name" value="S24_LexA-like"/>
    <property type="match status" value="1"/>
</dbReference>
<dbReference type="GO" id="GO:0006281">
    <property type="term" value="P:DNA repair"/>
    <property type="evidence" value="ECO:0007669"/>
    <property type="project" value="UniProtKB-KW"/>
</dbReference>
<evidence type="ECO:0000256" key="4">
    <source>
        <dbReference type="ARBA" id="ARBA00022813"/>
    </source>
</evidence>
<dbReference type="GO" id="GO:0003677">
    <property type="term" value="F:DNA binding"/>
    <property type="evidence" value="ECO:0007669"/>
    <property type="project" value="InterPro"/>
</dbReference>
<dbReference type="SUPFAM" id="SSF51306">
    <property type="entry name" value="LexA/Signal peptidase"/>
    <property type="match status" value="1"/>
</dbReference>
<dbReference type="AlphaFoldDB" id="A0A1I4YK34"/>